<proteinExistence type="predicted"/>
<organism evidence="2 3">
    <name type="scientific">Drechslerella dactyloides</name>
    <name type="common">Nematode-trapping fungus</name>
    <name type="synonym">Arthrobotrys dactyloides</name>
    <dbReference type="NCBI Taxonomy" id="74499"/>
    <lineage>
        <taxon>Eukaryota</taxon>
        <taxon>Fungi</taxon>
        <taxon>Dikarya</taxon>
        <taxon>Ascomycota</taxon>
        <taxon>Pezizomycotina</taxon>
        <taxon>Orbiliomycetes</taxon>
        <taxon>Orbiliales</taxon>
        <taxon>Orbiliaceae</taxon>
        <taxon>Drechslerella</taxon>
    </lineage>
</organism>
<dbReference type="AlphaFoldDB" id="A0AAD6J037"/>
<gene>
    <name evidence="2" type="ORF">Dda_5319</name>
</gene>
<comment type="caution">
    <text evidence="2">The sequence shown here is derived from an EMBL/GenBank/DDBJ whole genome shotgun (WGS) entry which is preliminary data.</text>
</comment>
<dbReference type="SUPFAM" id="SSF81383">
    <property type="entry name" value="F-box domain"/>
    <property type="match status" value="1"/>
</dbReference>
<reference evidence="2" key="1">
    <citation type="submission" date="2023-01" db="EMBL/GenBank/DDBJ databases">
        <title>The chitinases involved in constricting ring structure development in the nematode-trapping fungus Drechslerella dactyloides.</title>
        <authorList>
            <person name="Wang R."/>
            <person name="Zhang L."/>
            <person name="Tang P."/>
            <person name="Li S."/>
            <person name="Liang L."/>
        </authorList>
    </citation>
    <scope>NUCLEOTIDE SEQUENCE</scope>
    <source>
        <strain evidence="2">YMF1.00031</strain>
    </source>
</reference>
<dbReference type="EMBL" id="JAQGDS010000006">
    <property type="protein sequence ID" value="KAJ6259681.1"/>
    <property type="molecule type" value="Genomic_DNA"/>
</dbReference>
<dbReference type="SMART" id="SM00256">
    <property type="entry name" value="FBOX"/>
    <property type="match status" value="1"/>
</dbReference>
<name>A0AAD6J037_DREDA</name>
<evidence type="ECO:0000313" key="2">
    <source>
        <dbReference type="EMBL" id="KAJ6259681.1"/>
    </source>
</evidence>
<dbReference type="InterPro" id="IPR036047">
    <property type="entry name" value="F-box-like_dom_sf"/>
</dbReference>
<evidence type="ECO:0000259" key="1">
    <source>
        <dbReference type="PROSITE" id="PS50181"/>
    </source>
</evidence>
<dbReference type="InterPro" id="IPR001810">
    <property type="entry name" value="F-box_dom"/>
</dbReference>
<keyword evidence="3" id="KW-1185">Reference proteome</keyword>
<sequence>MGLAEFPSELIVDIFSHLDIYGDVRRLCLVCRRFRDIGMPMLYRTVILRGHYQNGLHWPFQIDNPWLRYIQYFGVEHDINGPPSLQDHQEGFSHLRAPPCDPEMIDRDALRFLRLLQKDQLRGMIVCDGLLGDEEIIQYLNVHQRRIRSVYHGQHAHGVRRTISPRITKWMSLGDSFPIGHFLRIRKWVAGGSFPAEWR</sequence>
<dbReference type="Pfam" id="PF12937">
    <property type="entry name" value="F-box-like"/>
    <property type="match status" value="1"/>
</dbReference>
<dbReference type="Proteomes" id="UP001221413">
    <property type="component" value="Unassembled WGS sequence"/>
</dbReference>
<feature type="domain" description="F-box" evidence="1">
    <location>
        <begin position="1"/>
        <end position="46"/>
    </location>
</feature>
<dbReference type="PROSITE" id="PS50181">
    <property type="entry name" value="FBOX"/>
    <property type="match status" value="1"/>
</dbReference>
<protein>
    <recommendedName>
        <fullName evidence="1">F-box domain-containing protein</fullName>
    </recommendedName>
</protein>
<accession>A0AAD6J037</accession>
<evidence type="ECO:0000313" key="3">
    <source>
        <dbReference type="Proteomes" id="UP001221413"/>
    </source>
</evidence>
<dbReference type="Gene3D" id="1.20.1280.50">
    <property type="match status" value="1"/>
</dbReference>